<gene>
    <name evidence="1" type="ORF">ACFSW4_06125</name>
</gene>
<name>A0ABW5Q8Y5_9BACI</name>
<reference evidence="2" key="1">
    <citation type="journal article" date="2019" name="Int. J. Syst. Evol. Microbiol.">
        <title>The Global Catalogue of Microorganisms (GCM) 10K type strain sequencing project: providing services to taxonomists for standard genome sequencing and annotation.</title>
        <authorList>
            <consortium name="The Broad Institute Genomics Platform"/>
            <consortium name="The Broad Institute Genome Sequencing Center for Infectious Disease"/>
            <person name="Wu L."/>
            <person name="Ma J."/>
        </authorList>
    </citation>
    <scope>NUCLEOTIDE SEQUENCE [LARGE SCALE GENOMIC DNA]</scope>
    <source>
        <strain evidence="2">TISTR 1571</strain>
    </source>
</reference>
<dbReference type="Proteomes" id="UP001597452">
    <property type="component" value="Unassembled WGS sequence"/>
</dbReference>
<evidence type="ECO:0000313" key="1">
    <source>
        <dbReference type="EMBL" id="MFD2638434.1"/>
    </source>
</evidence>
<protein>
    <recommendedName>
        <fullName evidence="3">DUF3908 domain-containing protein</fullName>
    </recommendedName>
</protein>
<evidence type="ECO:0008006" key="3">
    <source>
        <dbReference type="Google" id="ProtNLM"/>
    </source>
</evidence>
<organism evidence="1 2">
    <name type="scientific">Piscibacillus salipiscarius</name>
    <dbReference type="NCBI Taxonomy" id="299480"/>
    <lineage>
        <taxon>Bacteria</taxon>
        <taxon>Bacillati</taxon>
        <taxon>Bacillota</taxon>
        <taxon>Bacilli</taxon>
        <taxon>Bacillales</taxon>
        <taxon>Bacillaceae</taxon>
        <taxon>Piscibacillus</taxon>
    </lineage>
</organism>
<comment type="caution">
    <text evidence="1">The sequence shown here is derived from an EMBL/GenBank/DDBJ whole genome shotgun (WGS) entry which is preliminary data.</text>
</comment>
<keyword evidence="2" id="KW-1185">Reference proteome</keyword>
<dbReference type="EMBL" id="JBHUMZ010000016">
    <property type="protein sequence ID" value="MFD2638434.1"/>
    <property type="molecule type" value="Genomic_DNA"/>
</dbReference>
<accession>A0ABW5Q8Y5</accession>
<evidence type="ECO:0000313" key="2">
    <source>
        <dbReference type="Proteomes" id="UP001597452"/>
    </source>
</evidence>
<proteinExistence type="predicted"/>
<sequence length="142" mass="17148">MGRVFIMFDVQELLKTLKDQHREELINYQQRQDAKLHYIDFINDLTYRLHQEFYNLSQATKSVRVLNEDDVFSLHVNEKMLRLYKFKNINDMPDKIMVIYTNDAGNQGDELFIDEGVYRSSKFYVELSDELIDHYIDHIFQN</sequence>